<dbReference type="Gene3D" id="3.10.20.90">
    <property type="entry name" value="Phosphatidylinositol 3-kinase Catalytic Subunit, Chain A, domain 1"/>
    <property type="match status" value="1"/>
</dbReference>
<dbReference type="AlphaFoldDB" id="A0A9D4KBS8"/>
<evidence type="ECO:0000313" key="3">
    <source>
        <dbReference type="Proteomes" id="UP000828390"/>
    </source>
</evidence>
<sequence>MALFKLSKTRNVPFLVDGTVHTMKGVTKSTTCDEVIAKLITKQDPNMAVFLRVDGVAKELQGKSKILEVIQHEQSYETLKNVELIIKNVENIAKTSAKQIIDCDQSHVKQGQYSIQRNSSRLSRESIKKISDLAFYVRYQMKKVQLLKNTEKSNAYNVPRNKFHRLMTSHASTNSMDAFLAKIDLDEMSHFLNFCERVAQEKLEKGTLKGRITKEVEAIERQSSNRRLYLQRKPTPSNKQPTRSTSTGTIESTDTGYSSVGSETETQVTVACTTESIAIKPCRVQIEDDSNVPRHSTPVASFSHTKRVKEMHECTLSEQLLESFNELHGKSVIMERFMADQTCASSSTVVVRKSVPFDDVQNDTWVGYNELQMSDSADVTRHSEIVGPRKMRRESAFTNLNKCTSSTRFSLCANPQVNRSSQFDYSFNCSFPLMDEHQSIDFTYSFTETDTSDVIDEVIRAKSCKTDEIVNHYKRRNTSVLGEDLNITKCEKNIFEANIISVDEDDFFNESRS</sequence>
<dbReference type="Proteomes" id="UP000828390">
    <property type="component" value="Unassembled WGS sequence"/>
</dbReference>
<reference evidence="2" key="2">
    <citation type="submission" date="2020-11" db="EMBL/GenBank/DDBJ databases">
        <authorList>
            <person name="McCartney M.A."/>
            <person name="Auch B."/>
            <person name="Kono T."/>
            <person name="Mallez S."/>
            <person name="Becker A."/>
            <person name="Gohl D.M."/>
            <person name="Silverstein K.A.T."/>
            <person name="Koren S."/>
            <person name="Bechman K.B."/>
            <person name="Herman A."/>
            <person name="Abrahante J.E."/>
            <person name="Garbe J."/>
        </authorList>
    </citation>
    <scope>NUCLEOTIDE SEQUENCE</scope>
    <source>
        <strain evidence="2">Duluth1</strain>
        <tissue evidence="2">Whole animal</tissue>
    </source>
</reference>
<reference evidence="2" key="1">
    <citation type="journal article" date="2019" name="bioRxiv">
        <title>The Genome of the Zebra Mussel, Dreissena polymorpha: A Resource for Invasive Species Research.</title>
        <authorList>
            <person name="McCartney M.A."/>
            <person name="Auch B."/>
            <person name="Kono T."/>
            <person name="Mallez S."/>
            <person name="Zhang Y."/>
            <person name="Obille A."/>
            <person name="Becker A."/>
            <person name="Abrahante J.E."/>
            <person name="Garbe J."/>
            <person name="Badalamenti J.P."/>
            <person name="Herman A."/>
            <person name="Mangelson H."/>
            <person name="Liachko I."/>
            <person name="Sullivan S."/>
            <person name="Sone E.D."/>
            <person name="Koren S."/>
            <person name="Silverstein K.A.T."/>
            <person name="Beckman K.B."/>
            <person name="Gohl D.M."/>
        </authorList>
    </citation>
    <scope>NUCLEOTIDE SEQUENCE</scope>
    <source>
        <strain evidence="2">Duluth1</strain>
        <tissue evidence="2">Whole animal</tissue>
    </source>
</reference>
<proteinExistence type="predicted"/>
<feature type="region of interest" description="Disordered" evidence="1">
    <location>
        <begin position="223"/>
        <end position="262"/>
    </location>
</feature>
<comment type="caution">
    <text evidence="2">The sequence shown here is derived from an EMBL/GenBank/DDBJ whole genome shotgun (WGS) entry which is preliminary data.</text>
</comment>
<accession>A0A9D4KBS8</accession>
<protein>
    <submittedName>
        <fullName evidence="2">Uncharacterized protein</fullName>
    </submittedName>
</protein>
<gene>
    <name evidence="2" type="ORF">DPMN_109880</name>
</gene>
<keyword evidence="3" id="KW-1185">Reference proteome</keyword>
<dbReference type="EMBL" id="JAIWYP010000004">
    <property type="protein sequence ID" value="KAH3836509.1"/>
    <property type="molecule type" value="Genomic_DNA"/>
</dbReference>
<evidence type="ECO:0000313" key="2">
    <source>
        <dbReference type="EMBL" id="KAH3836509.1"/>
    </source>
</evidence>
<organism evidence="2 3">
    <name type="scientific">Dreissena polymorpha</name>
    <name type="common">Zebra mussel</name>
    <name type="synonym">Mytilus polymorpha</name>
    <dbReference type="NCBI Taxonomy" id="45954"/>
    <lineage>
        <taxon>Eukaryota</taxon>
        <taxon>Metazoa</taxon>
        <taxon>Spiralia</taxon>
        <taxon>Lophotrochozoa</taxon>
        <taxon>Mollusca</taxon>
        <taxon>Bivalvia</taxon>
        <taxon>Autobranchia</taxon>
        <taxon>Heteroconchia</taxon>
        <taxon>Euheterodonta</taxon>
        <taxon>Imparidentia</taxon>
        <taxon>Neoheterodontei</taxon>
        <taxon>Myida</taxon>
        <taxon>Dreissenoidea</taxon>
        <taxon>Dreissenidae</taxon>
        <taxon>Dreissena</taxon>
    </lineage>
</organism>
<feature type="compositionally biased region" description="Polar residues" evidence="1">
    <location>
        <begin position="234"/>
        <end position="262"/>
    </location>
</feature>
<name>A0A9D4KBS8_DREPO</name>
<evidence type="ECO:0000256" key="1">
    <source>
        <dbReference type="SAM" id="MobiDB-lite"/>
    </source>
</evidence>